<gene>
    <name evidence="7" type="ORF">GCM10011380_05860</name>
</gene>
<accession>A0A916SUX2</accession>
<dbReference type="InterPro" id="IPR001173">
    <property type="entry name" value="Glyco_trans_2-like"/>
</dbReference>
<name>A0A916SUX2_9SPHN</name>
<dbReference type="Pfam" id="PF00535">
    <property type="entry name" value="Glycos_transf_2"/>
    <property type="match status" value="1"/>
</dbReference>
<dbReference type="EMBL" id="BMIH01000001">
    <property type="protein sequence ID" value="GGB19125.1"/>
    <property type="molecule type" value="Genomic_DNA"/>
</dbReference>
<dbReference type="PANTHER" id="PTHR43646:SF2">
    <property type="entry name" value="GLYCOSYLTRANSFERASE 2-LIKE DOMAIN-CONTAINING PROTEIN"/>
    <property type="match status" value="1"/>
</dbReference>
<reference evidence="7" key="2">
    <citation type="submission" date="2020-09" db="EMBL/GenBank/DDBJ databases">
        <authorList>
            <person name="Sun Q."/>
            <person name="Zhou Y."/>
        </authorList>
    </citation>
    <scope>NUCLEOTIDE SEQUENCE</scope>
    <source>
        <strain evidence="7">CGMCC 1.15330</strain>
    </source>
</reference>
<dbReference type="RefSeq" id="WP_188657152.1">
    <property type="nucleotide sequence ID" value="NZ_BMIH01000001.1"/>
</dbReference>
<evidence type="ECO:0000256" key="1">
    <source>
        <dbReference type="ARBA" id="ARBA00004236"/>
    </source>
</evidence>
<protein>
    <recommendedName>
        <fullName evidence="6">Glycosyltransferase 2-like domain-containing protein</fullName>
    </recommendedName>
</protein>
<organism evidence="7 8">
    <name type="scientific">Sphingomonas metalli</name>
    <dbReference type="NCBI Taxonomy" id="1779358"/>
    <lineage>
        <taxon>Bacteria</taxon>
        <taxon>Pseudomonadati</taxon>
        <taxon>Pseudomonadota</taxon>
        <taxon>Alphaproteobacteria</taxon>
        <taxon>Sphingomonadales</taxon>
        <taxon>Sphingomonadaceae</taxon>
        <taxon>Sphingomonas</taxon>
    </lineage>
</organism>
<evidence type="ECO:0000313" key="7">
    <source>
        <dbReference type="EMBL" id="GGB19125.1"/>
    </source>
</evidence>
<dbReference type="CDD" id="cd00761">
    <property type="entry name" value="Glyco_tranf_GTA_type"/>
    <property type="match status" value="1"/>
</dbReference>
<reference evidence="7" key="1">
    <citation type="journal article" date="2014" name="Int. J. Syst. Evol. Microbiol.">
        <title>Complete genome sequence of Corynebacterium casei LMG S-19264T (=DSM 44701T), isolated from a smear-ripened cheese.</title>
        <authorList>
            <consortium name="US DOE Joint Genome Institute (JGI-PGF)"/>
            <person name="Walter F."/>
            <person name="Albersmeier A."/>
            <person name="Kalinowski J."/>
            <person name="Ruckert C."/>
        </authorList>
    </citation>
    <scope>NUCLEOTIDE SEQUENCE</scope>
    <source>
        <strain evidence="7">CGMCC 1.15330</strain>
    </source>
</reference>
<sequence>MYLDLDRNAADASRSRLAAHGAGEWTVIVPFFNERACIAATIASLSAQTVQPLLLLVDNGSTDGGAAVARAACERLGVAYRVLTERAPGKIAALAAGLAEVRTPYVATCDADTLYPRHYLAAAQRVLEQPGCAIAGAYYVAPDALDTERLARARTVRAAARLLPRQSHTGGAGQAFRTAALRAAGGFDARRWSLVLEDHEIVHRVLAFGTMRYAADLWCSPSPRERDRDSIRWTLVERLLYSAAAPWAGDWFFYRFLAPRLRRRKLVSSSIRERCFQPAEGPILATPHPVF</sequence>
<evidence type="ECO:0000259" key="6">
    <source>
        <dbReference type="Pfam" id="PF00535"/>
    </source>
</evidence>
<evidence type="ECO:0000256" key="4">
    <source>
        <dbReference type="ARBA" id="ARBA00022679"/>
    </source>
</evidence>
<dbReference type="SUPFAM" id="SSF53448">
    <property type="entry name" value="Nucleotide-diphospho-sugar transferases"/>
    <property type="match status" value="1"/>
</dbReference>
<dbReference type="PANTHER" id="PTHR43646">
    <property type="entry name" value="GLYCOSYLTRANSFERASE"/>
    <property type="match status" value="1"/>
</dbReference>
<dbReference type="GO" id="GO:0005886">
    <property type="term" value="C:plasma membrane"/>
    <property type="evidence" value="ECO:0007669"/>
    <property type="project" value="UniProtKB-SubCell"/>
</dbReference>
<evidence type="ECO:0000313" key="8">
    <source>
        <dbReference type="Proteomes" id="UP000623067"/>
    </source>
</evidence>
<comment type="subcellular location">
    <subcellularLocation>
        <location evidence="1">Cell membrane</location>
    </subcellularLocation>
</comment>
<comment type="caution">
    <text evidence="7">The sequence shown here is derived from an EMBL/GenBank/DDBJ whole genome shotgun (WGS) entry which is preliminary data.</text>
</comment>
<feature type="domain" description="Glycosyltransferase 2-like" evidence="6">
    <location>
        <begin position="26"/>
        <end position="157"/>
    </location>
</feature>
<dbReference type="Gene3D" id="3.90.550.10">
    <property type="entry name" value="Spore Coat Polysaccharide Biosynthesis Protein SpsA, Chain A"/>
    <property type="match status" value="1"/>
</dbReference>
<keyword evidence="5" id="KW-0472">Membrane</keyword>
<evidence type="ECO:0000256" key="3">
    <source>
        <dbReference type="ARBA" id="ARBA00022676"/>
    </source>
</evidence>
<dbReference type="AlphaFoldDB" id="A0A916SUX2"/>
<dbReference type="InterPro" id="IPR029044">
    <property type="entry name" value="Nucleotide-diphossugar_trans"/>
</dbReference>
<keyword evidence="3" id="KW-0328">Glycosyltransferase</keyword>
<keyword evidence="4" id="KW-0808">Transferase</keyword>
<proteinExistence type="predicted"/>
<keyword evidence="2" id="KW-1003">Cell membrane</keyword>
<dbReference type="GO" id="GO:0016757">
    <property type="term" value="F:glycosyltransferase activity"/>
    <property type="evidence" value="ECO:0007669"/>
    <property type="project" value="UniProtKB-KW"/>
</dbReference>
<dbReference type="Proteomes" id="UP000623067">
    <property type="component" value="Unassembled WGS sequence"/>
</dbReference>
<evidence type="ECO:0000256" key="2">
    <source>
        <dbReference type="ARBA" id="ARBA00022475"/>
    </source>
</evidence>
<keyword evidence="8" id="KW-1185">Reference proteome</keyword>
<evidence type="ECO:0000256" key="5">
    <source>
        <dbReference type="ARBA" id="ARBA00023136"/>
    </source>
</evidence>